<proteinExistence type="predicted"/>
<feature type="domain" description="Protein kinase" evidence="6">
    <location>
        <begin position="58"/>
        <end position="358"/>
    </location>
</feature>
<reference evidence="9" key="1">
    <citation type="submission" date="2020-01" db="EMBL/GenBank/DDBJ databases">
        <title>Development of genomics and gene disruption for Polysphondylium violaceum indicates a role for the polyketide synthase stlB in stalk morphogenesis.</title>
        <authorList>
            <person name="Narita B."/>
            <person name="Kawabe Y."/>
            <person name="Kin K."/>
            <person name="Saito T."/>
            <person name="Gibbs R."/>
            <person name="Kuspa A."/>
            <person name="Muzny D."/>
            <person name="Queller D."/>
            <person name="Richards S."/>
            <person name="Strassman J."/>
            <person name="Sucgang R."/>
            <person name="Worley K."/>
            <person name="Schaap P."/>
        </authorList>
    </citation>
    <scope>NUCLEOTIDE SEQUENCE</scope>
    <source>
        <strain evidence="9">QSvi11</strain>
    </source>
</reference>
<dbReference type="Gene3D" id="3.30.40.10">
    <property type="entry name" value="Zinc/RING finger domain, C3HC4 (zinc finger)"/>
    <property type="match status" value="1"/>
</dbReference>
<dbReference type="Pfam" id="PF07714">
    <property type="entry name" value="PK_Tyr_Ser-Thr"/>
    <property type="match status" value="1"/>
</dbReference>
<protein>
    <recommendedName>
        <fullName evidence="11">FVYE domain-containing protein</fullName>
    </recommendedName>
</protein>
<evidence type="ECO:0000256" key="4">
    <source>
        <dbReference type="PROSITE-ProRule" id="PRU00091"/>
    </source>
</evidence>
<evidence type="ECO:0000259" key="8">
    <source>
        <dbReference type="PROSITE" id="PS51082"/>
    </source>
</evidence>
<dbReference type="InterPro" id="IPR011011">
    <property type="entry name" value="Znf_FYVE_PHD"/>
</dbReference>
<comment type="caution">
    <text evidence="9">The sequence shown here is derived from an EMBL/GenBank/DDBJ whole genome shotgun (WGS) entry which is preliminary data.</text>
</comment>
<dbReference type="GO" id="GO:0008270">
    <property type="term" value="F:zinc ion binding"/>
    <property type="evidence" value="ECO:0007669"/>
    <property type="project" value="UniProtKB-KW"/>
</dbReference>
<keyword evidence="2 4" id="KW-0863">Zinc-finger</keyword>
<dbReference type="InterPro" id="IPR000306">
    <property type="entry name" value="Znf_FYVE"/>
</dbReference>
<dbReference type="InterPro" id="IPR001245">
    <property type="entry name" value="Ser-Thr/Tyr_kinase_cat_dom"/>
</dbReference>
<evidence type="ECO:0000256" key="5">
    <source>
        <dbReference type="SAM" id="MobiDB-lite"/>
    </source>
</evidence>
<dbReference type="OrthoDB" id="10045021at2759"/>
<dbReference type="GO" id="GO:0005524">
    <property type="term" value="F:ATP binding"/>
    <property type="evidence" value="ECO:0007669"/>
    <property type="project" value="InterPro"/>
</dbReference>
<feature type="compositionally biased region" description="Basic residues" evidence="5">
    <location>
        <begin position="527"/>
        <end position="542"/>
    </location>
</feature>
<evidence type="ECO:0000259" key="6">
    <source>
        <dbReference type="PROSITE" id="PS50011"/>
    </source>
</evidence>
<keyword evidence="1" id="KW-0479">Metal-binding</keyword>
<evidence type="ECO:0000256" key="3">
    <source>
        <dbReference type="ARBA" id="ARBA00022833"/>
    </source>
</evidence>
<keyword evidence="3" id="KW-0862">Zinc</keyword>
<feature type="domain" description="WH2" evidence="8">
    <location>
        <begin position="511"/>
        <end position="531"/>
    </location>
</feature>
<accession>A0A8J4PYR4</accession>
<dbReference type="Pfam" id="PF01363">
    <property type="entry name" value="FYVE"/>
    <property type="match status" value="1"/>
</dbReference>
<dbReference type="AlphaFoldDB" id="A0A8J4PYR4"/>
<dbReference type="Gene3D" id="1.10.510.10">
    <property type="entry name" value="Transferase(Phosphotransferase) domain 1"/>
    <property type="match status" value="1"/>
</dbReference>
<dbReference type="EMBL" id="AJWJ01000100">
    <property type="protein sequence ID" value="KAF2075424.1"/>
    <property type="molecule type" value="Genomic_DNA"/>
</dbReference>
<feature type="region of interest" description="Disordered" evidence="5">
    <location>
        <begin position="428"/>
        <end position="542"/>
    </location>
</feature>
<dbReference type="PROSITE" id="PS51082">
    <property type="entry name" value="WH2"/>
    <property type="match status" value="1"/>
</dbReference>
<sequence length="542" mass="60241">MEFVERADWKPDQSAISCNYCQSNFTIIRRRHHCRKCGGIFCDPCSSNYSILPAEYGYSGQQRLCKGCFNTFEQKRIFYENDALAIQFQMRSTSTFEFVKNLPDIGHPKHGLRKSYCLAKSTDGKGEEVIVSIITPTMCPWPMNNEKKKKKFEKTVTALKHPHVMPPVKIEVCGSNEKILVIRPYSKQGSLRDVIYKCKPTSPWDTKYVFNAKKSNQTGVSSKLFQKYSRQIIEGLLYLKNKGLQHCHLHTSNILVNSDNNCVLVEVENNLLGMKPYYHEYHSTVKENLEVLAFGHVLFEMIVGIPLGEPSNINNYIPLYPEKVFLILQQIFSLSGTSTTSNGSPPPTLEELAKNSYFELPAVNLTAKDPPDHGKVKKSQLAFIKEFSYNNQTKSTLTSSTSNNNLYKSSNNATPALKKQVSSSTFTETGVASTSSSTLSTADKRKSVKLTSSTDLNKQFKGGSPPTPQSPAASTPSITSAPSTPPTKSPLPPPPPPPPSLKANTPPPSTGRNALLDSIRNPNNFKNLKKSSPTKKKSTIKK</sequence>
<dbReference type="SUPFAM" id="SSF57903">
    <property type="entry name" value="FYVE/PHD zinc finger"/>
    <property type="match status" value="1"/>
</dbReference>
<evidence type="ECO:0000313" key="9">
    <source>
        <dbReference type="EMBL" id="KAF2075424.1"/>
    </source>
</evidence>
<evidence type="ECO:0000256" key="1">
    <source>
        <dbReference type="ARBA" id="ARBA00022723"/>
    </source>
</evidence>
<dbReference type="PANTHER" id="PTHR23164">
    <property type="entry name" value="EARLY ENDOSOME ANTIGEN 1"/>
    <property type="match status" value="1"/>
</dbReference>
<feature type="compositionally biased region" description="Pro residues" evidence="5">
    <location>
        <begin position="483"/>
        <end position="509"/>
    </location>
</feature>
<dbReference type="SUPFAM" id="SSF56112">
    <property type="entry name" value="Protein kinase-like (PK-like)"/>
    <property type="match status" value="1"/>
</dbReference>
<dbReference type="InterPro" id="IPR011009">
    <property type="entry name" value="Kinase-like_dom_sf"/>
</dbReference>
<evidence type="ECO:0000259" key="7">
    <source>
        <dbReference type="PROSITE" id="PS50178"/>
    </source>
</evidence>
<feature type="region of interest" description="Disordered" evidence="5">
    <location>
        <begin position="394"/>
        <end position="415"/>
    </location>
</feature>
<feature type="compositionally biased region" description="Low complexity" evidence="5">
    <location>
        <begin position="394"/>
        <end position="412"/>
    </location>
</feature>
<dbReference type="InterPro" id="IPR003124">
    <property type="entry name" value="WH2_dom"/>
</dbReference>
<dbReference type="PROSITE" id="PS50178">
    <property type="entry name" value="ZF_FYVE"/>
    <property type="match status" value="1"/>
</dbReference>
<evidence type="ECO:0000256" key="2">
    <source>
        <dbReference type="ARBA" id="ARBA00022771"/>
    </source>
</evidence>
<dbReference type="InterPro" id="IPR013083">
    <property type="entry name" value="Znf_RING/FYVE/PHD"/>
</dbReference>
<dbReference type="Proteomes" id="UP000695562">
    <property type="component" value="Unassembled WGS sequence"/>
</dbReference>
<dbReference type="GO" id="GO:0004672">
    <property type="term" value="F:protein kinase activity"/>
    <property type="evidence" value="ECO:0007669"/>
    <property type="project" value="InterPro"/>
</dbReference>
<name>A0A8J4PYR4_9MYCE</name>
<organism evidence="9 10">
    <name type="scientific">Polysphondylium violaceum</name>
    <dbReference type="NCBI Taxonomy" id="133409"/>
    <lineage>
        <taxon>Eukaryota</taxon>
        <taxon>Amoebozoa</taxon>
        <taxon>Evosea</taxon>
        <taxon>Eumycetozoa</taxon>
        <taxon>Dictyostelia</taxon>
        <taxon>Dictyosteliales</taxon>
        <taxon>Dictyosteliaceae</taxon>
        <taxon>Polysphondylium</taxon>
    </lineage>
</organism>
<feature type="domain" description="FYVE-type" evidence="7">
    <location>
        <begin position="12"/>
        <end position="73"/>
    </location>
</feature>
<dbReference type="InterPro" id="IPR000719">
    <property type="entry name" value="Prot_kinase_dom"/>
</dbReference>
<evidence type="ECO:0000313" key="10">
    <source>
        <dbReference type="Proteomes" id="UP000695562"/>
    </source>
</evidence>
<dbReference type="PROSITE" id="PS50011">
    <property type="entry name" value="PROTEIN_KINASE_DOM"/>
    <property type="match status" value="1"/>
</dbReference>
<dbReference type="InterPro" id="IPR017455">
    <property type="entry name" value="Znf_FYVE-rel"/>
</dbReference>
<feature type="compositionally biased region" description="Low complexity" evidence="5">
    <location>
        <begin position="470"/>
        <end position="482"/>
    </location>
</feature>
<keyword evidence="10" id="KW-1185">Reference proteome</keyword>
<gene>
    <name evidence="9" type="ORF">CYY_003253</name>
</gene>
<dbReference type="GO" id="GO:0003779">
    <property type="term" value="F:actin binding"/>
    <property type="evidence" value="ECO:0007669"/>
    <property type="project" value="InterPro"/>
</dbReference>
<evidence type="ECO:0008006" key="11">
    <source>
        <dbReference type="Google" id="ProtNLM"/>
    </source>
</evidence>
<dbReference type="SMART" id="SM00064">
    <property type="entry name" value="FYVE"/>
    <property type="match status" value="1"/>
</dbReference>